<keyword evidence="2" id="KW-0472">Membrane</keyword>
<evidence type="ECO:0000256" key="1">
    <source>
        <dbReference type="SAM" id="MobiDB-lite"/>
    </source>
</evidence>
<feature type="transmembrane region" description="Helical" evidence="2">
    <location>
        <begin position="358"/>
        <end position="379"/>
    </location>
</feature>
<feature type="region of interest" description="Disordered" evidence="1">
    <location>
        <begin position="312"/>
        <end position="349"/>
    </location>
</feature>
<gene>
    <name evidence="4" type="ORF">JXQ802_LOCUS39293</name>
    <name evidence="3" type="ORF">PYM288_LOCUS25126</name>
</gene>
<dbReference type="EMBL" id="CAJNOH010001337">
    <property type="protein sequence ID" value="CAF1205941.1"/>
    <property type="molecule type" value="Genomic_DNA"/>
</dbReference>
<sequence length="381" mass="41740">MRVFPRIIKSTFKSQFQHQNETVNFNMKIEHIALAIIIALWLTSSAGATNSIVSTTNTTIATTTPTPPCSPTSVGSASTLYTTSSGSGTSYTCFSYAWTSPATGLVTLAFEFRHDPDHWFLDDVSVYAGPVQMLNNTGFETGSLSPWVRTTPYGTCSGVAGYVCNSYSPRSGSYHLCDGSNGCADRISQQFTATTGQIYVVSFWLKSGATGSTISAKTLSNNSNLETMKSMSIPFDLYESETNSSTLINPSVIEMQEISSIDETNITHPRVISSTIDKHHPVSSSSSLNKSLTLSKNDDTSRILSRIESVKEYQNQKPNRRSHQYTNPIIERKLEKSSKNIENNEGNKRNRRRRIGTICSACSNCCCISTIIGILLLLFGI</sequence>
<evidence type="ECO:0000313" key="3">
    <source>
        <dbReference type="EMBL" id="CAF1205941.1"/>
    </source>
</evidence>
<dbReference type="AlphaFoldDB" id="A0A815RPM6"/>
<organism evidence="4 5">
    <name type="scientific">Rotaria sordida</name>
    <dbReference type="NCBI Taxonomy" id="392033"/>
    <lineage>
        <taxon>Eukaryota</taxon>
        <taxon>Metazoa</taxon>
        <taxon>Spiralia</taxon>
        <taxon>Gnathifera</taxon>
        <taxon>Rotifera</taxon>
        <taxon>Eurotatoria</taxon>
        <taxon>Bdelloidea</taxon>
        <taxon>Philodinida</taxon>
        <taxon>Philodinidae</taxon>
        <taxon>Rotaria</taxon>
    </lineage>
</organism>
<feature type="compositionally biased region" description="Basic and acidic residues" evidence="1">
    <location>
        <begin position="330"/>
        <end position="339"/>
    </location>
</feature>
<keyword evidence="2" id="KW-0812">Transmembrane</keyword>
<reference evidence="4" key="1">
    <citation type="submission" date="2021-02" db="EMBL/GenBank/DDBJ databases">
        <authorList>
            <person name="Nowell W R."/>
        </authorList>
    </citation>
    <scope>NUCLEOTIDE SEQUENCE</scope>
</reference>
<keyword evidence="5" id="KW-1185">Reference proteome</keyword>
<protein>
    <submittedName>
        <fullName evidence="4">Uncharacterized protein</fullName>
    </submittedName>
</protein>
<keyword evidence="2" id="KW-1133">Transmembrane helix</keyword>
<evidence type="ECO:0000313" key="4">
    <source>
        <dbReference type="EMBL" id="CAF1480826.1"/>
    </source>
</evidence>
<feature type="non-terminal residue" evidence="4">
    <location>
        <position position="381"/>
    </location>
</feature>
<evidence type="ECO:0000256" key="2">
    <source>
        <dbReference type="SAM" id="Phobius"/>
    </source>
</evidence>
<evidence type="ECO:0000313" key="5">
    <source>
        <dbReference type="Proteomes" id="UP000663870"/>
    </source>
</evidence>
<dbReference type="Gene3D" id="2.60.120.260">
    <property type="entry name" value="Galactose-binding domain-like"/>
    <property type="match status" value="1"/>
</dbReference>
<accession>A0A815RPM6</accession>
<dbReference type="Proteomes" id="UP000663870">
    <property type="component" value="Unassembled WGS sequence"/>
</dbReference>
<dbReference type="Proteomes" id="UP000663854">
    <property type="component" value="Unassembled WGS sequence"/>
</dbReference>
<proteinExistence type="predicted"/>
<comment type="caution">
    <text evidence="4">The sequence shown here is derived from an EMBL/GenBank/DDBJ whole genome shotgun (WGS) entry which is preliminary data.</text>
</comment>
<dbReference type="EMBL" id="CAJNOL010002255">
    <property type="protein sequence ID" value="CAF1480826.1"/>
    <property type="molecule type" value="Genomic_DNA"/>
</dbReference>
<name>A0A815RPM6_9BILA</name>